<dbReference type="Pfam" id="PF02201">
    <property type="entry name" value="SWIB"/>
    <property type="match status" value="1"/>
</dbReference>
<dbReference type="Proteomes" id="UP001632038">
    <property type="component" value="Unassembled WGS sequence"/>
</dbReference>
<feature type="compositionally biased region" description="Basic residues" evidence="4">
    <location>
        <begin position="204"/>
        <end position="216"/>
    </location>
</feature>
<reference evidence="8" key="1">
    <citation type="journal article" date="2024" name="IScience">
        <title>Strigolactones Initiate the Formation of Haustorium-like Structures in Castilleja.</title>
        <authorList>
            <person name="Buerger M."/>
            <person name="Peterson D."/>
            <person name="Chory J."/>
        </authorList>
    </citation>
    <scope>NUCLEOTIDE SEQUENCE [LARGE SCALE GENOMIC DNA]</scope>
</reference>
<feature type="region of interest" description="Disordered" evidence="4">
    <location>
        <begin position="313"/>
        <end position="351"/>
    </location>
</feature>
<gene>
    <name evidence="7" type="ORF">CASFOL_035708</name>
</gene>
<dbReference type="SMART" id="SM00249">
    <property type="entry name" value="PHD"/>
    <property type="match status" value="1"/>
</dbReference>
<dbReference type="PANTHER" id="PTHR46851:SF22">
    <property type="entry name" value="ZINC ION BINDING _ DNA BINDING PROTEIN"/>
    <property type="match status" value="1"/>
</dbReference>
<feature type="domain" description="DM2" evidence="6">
    <location>
        <begin position="229"/>
        <end position="312"/>
    </location>
</feature>
<keyword evidence="2" id="KW-0863">Zinc-finger</keyword>
<dbReference type="InterPro" id="IPR011011">
    <property type="entry name" value="Znf_FYVE_PHD"/>
</dbReference>
<feature type="region of interest" description="Disordered" evidence="4">
    <location>
        <begin position="533"/>
        <end position="620"/>
    </location>
</feature>
<dbReference type="Gene3D" id="3.90.70.200">
    <property type="entry name" value="Plus-3 domain"/>
    <property type="match status" value="1"/>
</dbReference>
<dbReference type="PANTHER" id="PTHR46851">
    <property type="entry name" value="OS01G0884500 PROTEIN"/>
    <property type="match status" value="1"/>
</dbReference>
<evidence type="ECO:0000256" key="2">
    <source>
        <dbReference type="ARBA" id="ARBA00022771"/>
    </source>
</evidence>
<evidence type="ECO:0000256" key="3">
    <source>
        <dbReference type="ARBA" id="ARBA00022833"/>
    </source>
</evidence>
<feature type="compositionally biased region" description="Acidic residues" evidence="4">
    <location>
        <begin position="175"/>
        <end position="200"/>
    </location>
</feature>
<evidence type="ECO:0000313" key="7">
    <source>
        <dbReference type="EMBL" id="KAL3620796.1"/>
    </source>
</evidence>
<dbReference type="Pfam" id="PF03126">
    <property type="entry name" value="Plus-3"/>
    <property type="match status" value="1"/>
</dbReference>
<dbReference type="InterPro" id="IPR045894">
    <property type="entry name" value="At5g08430-like"/>
</dbReference>
<keyword evidence="1" id="KW-0479">Metal-binding</keyword>
<feature type="region of interest" description="Disordered" evidence="4">
    <location>
        <begin position="166"/>
        <end position="228"/>
    </location>
</feature>
<dbReference type="GO" id="GO:0008270">
    <property type="term" value="F:zinc ion binding"/>
    <property type="evidence" value="ECO:0007669"/>
    <property type="project" value="UniProtKB-KW"/>
</dbReference>
<dbReference type="InterPro" id="IPR013083">
    <property type="entry name" value="Znf_RING/FYVE/PHD"/>
</dbReference>
<feature type="domain" description="Plus3" evidence="5">
    <location>
        <begin position="366"/>
        <end position="493"/>
    </location>
</feature>
<dbReference type="InterPro" id="IPR001965">
    <property type="entry name" value="Znf_PHD"/>
</dbReference>
<dbReference type="EMBL" id="JAVIJP010000066">
    <property type="protein sequence ID" value="KAL3620796.1"/>
    <property type="molecule type" value="Genomic_DNA"/>
</dbReference>
<protein>
    <submittedName>
        <fullName evidence="7">Uncharacterized protein</fullName>
    </submittedName>
</protein>
<dbReference type="CDD" id="cd15568">
    <property type="entry name" value="PHD5_NSD"/>
    <property type="match status" value="1"/>
</dbReference>
<keyword evidence="3" id="KW-0862">Zinc</keyword>
<organism evidence="7 8">
    <name type="scientific">Castilleja foliolosa</name>
    <dbReference type="NCBI Taxonomy" id="1961234"/>
    <lineage>
        <taxon>Eukaryota</taxon>
        <taxon>Viridiplantae</taxon>
        <taxon>Streptophyta</taxon>
        <taxon>Embryophyta</taxon>
        <taxon>Tracheophyta</taxon>
        <taxon>Spermatophyta</taxon>
        <taxon>Magnoliopsida</taxon>
        <taxon>eudicotyledons</taxon>
        <taxon>Gunneridae</taxon>
        <taxon>Pentapetalae</taxon>
        <taxon>asterids</taxon>
        <taxon>lamiids</taxon>
        <taxon>Lamiales</taxon>
        <taxon>Orobanchaceae</taxon>
        <taxon>Pedicularideae</taxon>
        <taxon>Castillejinae</taxon>
        <taxon>Castilleja</taxon>
    </lineage>
</organism>
<sequence length="688" mass="79815">MRGKGKKEDLVNKEENSENWCFICKDGGALRICDYKKCLKSYHHFCLGKAESFLESEKKWDCAWHKCLRCHRSSHLHCYTCTNSVCRYCLSTRKILQVRGQYGFCKPCLKLALLIEEKRTYDSDGGKVDFTDQETIEGLYLEYYMIVKENEGFELSDIYAAKERAKVKKNHETESGSEDFKEEDEEEEDEEELISDYDDLEVPKKKRGRPRKRPNGRKSAMQTPAKSNKKEFIGWASRGLVEFLGSIGKSTDKKLSQYDVTLIVNEYIKEKKLLHQEKRKMVMCDAQLHSLFRKKTINKMRVHSLLKDHFAENREESEDDNVGPDLEEDLGPSNPCKRQRKKGVEKKSGKKDGMENNVLLKSCFASIVVENLKLVCLGRGLLKEMLKEAETFEEKVIGCFVRVKSDPNDCRSISHQLVQVKGVRTISIDETNTETVLLISTMPYEISIPLVSDENITEEECEDLRNKVLAGEIERPTVEYLQQKVNDVHKDMTNHSIRWRRDMFEYLERKKKLQSQTEQSRLLENVPTVIAEVYNEPERDSESAKNDVKEKKRRDGQISPEKDQTVPEKPVSKEPQQSHTPDSEPEHAKAKGCEGSKIEVIEIPSDEDEDDRKNGRFSVNDEDELEKETWCMKGREGKVHKSIPLCVLRRWNESYPRAAYEFKVWRDDECEEKAIPLLEALSITSLRK</sequence>
<evidence type="ECO:0000259" key="6">
    <source>
        <dbReference type="PROSITE" id="PS51925"/>
    </source>
</evidence>
<proteinExistence type="predicted"/>
<dbReference type="InterPro" id="IPR036128">
    <property type="entry name" value="Plus3-like_sf"/>
</dbReference>
<dbReference type="SUPFAM" id="SSF159042">
    <property type="entry name" value="Plus3-like"/>
    <property type="match status" value="1"/>
</dbReference>
<dbReference type="SUPFAM" id="SSF57903">
    <property type="entry name" value="FYVE/PHD zinc finger"/>
    <property type="match status" value="1"/>
</dbReference>
<keyword evidence="8" id="KW-1185">Reference proteome</keyword>
<feature type="compositionally biased region" description="Basic and acidic residues" evidence="4">
    <location>
        <begin position="581"/>
        <end position="600"/>
    </location>
</feature>
<comment type="caution">
    <text evidence="7">The sequence shown here is derived from an EMBL/GenBank/DDBJ whole genome shotgun (WGS) entry which is preliminary data.</text>
</comment>
<dbReference type="AlphaFoldDB" id="A0ABD3BTE7"/>
<dbReference type="CDD" id="cd10567">
    <property type="entry name" value="SWIB-MDM2_like"/>
    <property type="match status" value="1"/>
</dbReference>
<dbReference type="SUPFAM" id="SSF47592">
    <property type="entry name" value="SWIB/MDM2 domain"/>
    <property type="match status" value="1"/>
</dbReference>
<evidence type="ECO:0000313" key="8">
    <source>
        <dbReference type="Proteomes" id="UP001632038"/>
    </source>
</evidence>
<dbReference type="InterPro" id="IPR036885">
    <property type="entry name" value="SWIB_MDM2_dom_sf"/>
</dbReference>
<evidence type="ECO:0000259" key="5">
    <source>
        <dbReference type="PROSITE" id="PS51360"/>
    </source>
</evidence>
<feature type="compositionally biased region" description="Basic and acidic residues" evidence="4">
    <location>
        <begin position="536"/>
        <end position="572"/>
    </location>
</feature>
<dbReference type="Gene3D" id="1.10.245.10">
    <property type="entry name" value="SWIB/MDM2 domain"/>
    <property type="match status" value="1"/>
</dbReference>
<dbReference type="InterPro" id="IPR003121">
    <property type="entry name" value="SWIB_MDM2_domain"/>
</dbReference>
<evidence type="ECO:0000256" key="1">
    <source>
        <dbReference type="ARBA" id="ARBA00022723"/>
    </source>
</evidence>
<dbReference type="Gene3D" id="3.30.40.10">
    <property type="entry name" value="Zinc/RING finger domain, C3HC4 (zinc finger)"/>
    <property type="match status" value="1"/>
</dbReference>
<feature type="compositionally biased region" description="Acidic residues" evidence="4">
    <location>
        <begin position="315"/>
        <end position="330"/>
    </location>
</feature>
<dbReference type="InterPro" id="IPR004343">
    <property type="entry name" value="Plus-3_dom"/>
</dbReference>
<dbReference type="PROSITE" id="PS51925">
    <property type="entry name" value="SWIB_MDM2"/>
    <property type="match status" value="1"/>
</dbReference>
<dbReference type="PROSITE" id="PS51360">
    <property type="entry name" value="PLUS3"/>
    <property type="match status" value="1"/>
</dbReference>
<dbReference type="SMART" id="SM00719">
    <property type="entry name" value="Plus3"/>
    <property type="match status" value="1"/>
</dbReference>
<evidence type="ECO:0000256" key="4">
    <source>
        <dbReference type="SAM" id="MobiDB-lite"/>
    </source>
</evidence>
<name>A0ABD3BTE7_9LAMI</name>
<accession>A0ABD3BTE7</accession>